<name>A0ABX5H6D5_PHOAN</name>
<sequence>MTIKKTITLLITHLLAGAFGVALGIYLLPILTAPTAPTPSEVTSLSTQAQYSAEFKRDLAGSDFLHWGKGKVSISPTKITLMGKLAPGPDYKLYLSSKFVETETEFNQEKTNMVLVGNVKTFDNFVVNVPQNIDITKYNTVIVWCESFGQFITSAKYQ</sequence>
<dbReference type="EMBL" id="PYOU01000004">
    <property type="protein sequence ID" value="PSX11445.1"/>
    <property type="molecule type" value="Genomic_DNA"/>
</dbReference>
<dbReference type="Pfam" id="PF10517">
    <property type="entry name" value="DM13"/>
    <property type="match status" value="1"/>
</dbReference>
<protein>
    <recommendedName>
        <fullName evidence="1">DM13 domain-containing protein</fullName>
    </recommendedName>
</protein>
<comment type="caution">
    <text evidence="2">The sequence shown here is derived from an EMBL/GenBank/DDBJ whole genome shotgun (WGS) entry which is preliminary data.</text>
</comment>
<evidence type="ECO:0000313" key="3">
    <source>
        <dbReference type="Proteomes" id="UP000240989"/>
    </source>
</evidence>
<accession>A0ABX5H6D5</accession>
<keyword evidence="3" id="KW-1185">Reference proteome</keyword>
<proteinExistence type="predicted"/>
<dbReference type="InterPro" id="IPR019545">
    <property type="entry name" value="DM13_domain"/>
</dbReference>
<organism evidence="2 3">
    <name type="scientific">Photobacterium angustum</name>
    <dbReference type="NCBI Taxonomy" id="661"/>
    <lineage>
        <taxon>Bacteria</taxon>
        <taxon>Pseudomonadati</taxon>
        <taxon>Pseudomonadota</taxon>
        <taxon>Gammaproteobacteria</taxon>
        <taxon>Vibrionales</taxon>
        <taxon>Vibrionaceae</taxon>
        <taxon>Photobacterium</taxon>
    </lineage>
</organism>
<reference evidence="2 3" key="1">
    <citation type="submission" date="2018-01" db="EMBL/GenBank/DDBJ databases">
        <title>Whole genome sequencing of Histamine producing bacteria.</title>
        <authorList>
            <person name="Butler K."/>
        </authorList>
    </citation>
    <scope>NUCLEOTIDE SEQUENCE [LARGE SCALE GENOMIC DNA]</scope>
    <source>
        <strain evidence="2 3">A6-1</strain>
    </source>
</reference>
<dbReference type="PROSITE" id="PS51549">
    <property type="entry name" value="DM13"/>
    <property type="match status" value="1"/>
</dbReference>
<dbReference type="Proteomes" id="UP000240989">
    <property type="component" value="Unassembled WGS sequence"/>
</dbReference>
<evidence type="ECO:0000313" key="2">
    <source>
        <dbReference type="EMBL" id="PSX11445.1"/>
    </source>
</evidence>
<feature type="domain" description="DM13" evidence="1">
    <location>
        <begin position="53"/>
        <end position="158"/>
    </location>
</feature>
<dbReference type="RefSeq" id="WP_045151795.1">
    <property type="nucleotide sequence ID" value="NZ_JZSW01000002.1"/>
</dbReference>
<evidence type="ECO:0000259" key="1">
    <source>
        <dbReference type="PROSITE" id="PS51549"/>
    </source>
</evidence>
<gene>
    <name evidence="2" type="ORF">C0W27_06940</name>
</gene>